<evidence type="ECO:0000313" key="12">
    <source>
        <dbReference type="Proteomes" id="UP001151582"/>
    </source>
</evidence>
<dbReference type="GO" id="GO:0000176">
    <property type="term" value="C:nuclear exosome (RNase complex)"/>
    <property type="evidence" value="ECO:0007669"/>
    <property type="project" value="UniProtKB-ARBA"/>
</dbReference>
<evidence type="ECO:0000256" key="9">
    <source>
        <dbReference type="SAM" id="MobiDB-lite"/>
    </source>
</evidence>
<dbReference type="GO" id="GO:0005730">
    <property type="term" value="C:nucleolus"/>
    <property type="evidence" value="ECO:0007669"/>
    <property type="project" value="TreeGrafter"/>
</dbReference>
<feature type="domain" description="Exoribonuclease phosphorolytic" evidence="10">
    <location>
        <begin position="51"/>
        <end position="178"/>
    </location>
</feature>
<dbReference type="GO" id="GO:0016075">
    <property type="term" value="P:rRNA catabolic process"/>
    <property type="evidence" value="ECO:0007669"/>
    <property type="project" value="TreeGrafter"/>
</dbReference>
<evidence type="ECO:0000256" key="3">
    <source>
        <dbReference type="ARBA" id="ARBA00006678"/>
    </source>
</evidence>
<dbReference type="InterPro" id="IPR020568">
    <property type="entry name" value="Ribosomal_Su5_D2-typ_SF"/>
</dbReference>
<evidence type="ECO:0000256" key="8">
    <source>
        <dbReference type="ARBA" id="ARBA00023242"/>
    </source>
</evidence>
<comment type="subcellular location">
    <subcellularLocation>
        <location evidence="2">Cytoplasm</location>
    </subcellularLocation>
    <subcellularLocation>
        <location evidence="1">Nucleus</location>
    </subcellularLocation>
</comment>
<reference evidence="11" key="1">
    <citation type="submission" date="2022-07" db="EMBL/GenBank/DDBJ databases">
        <title>Phylogenomic reconstructions and comparative analyses of Kickxellomycotina fungi.</title>
        <authorList>
            <person name="Reynolds N.K."/>
            <person name="Stajich J.E."/>
            <person name="Barry K."/>
            <person name="Grigoriev I.V."/>
            <person name="Crous P."/>
            <person name="Smith M.E."/>
        </authorList>
    </citation>
    <scope>NUCLEOTIDE SEQUENCE</scope>
    <source>
        <strain evidence="11">RSA 567</strain>
    </source>
</reference>
<dbReference type="AlphaFoldDB" id="A0A9W8B6H0"/>
<dbReference type="GO" id="GO:0071051">
    <property type="term" value="P:poly(A)-dependent snoRNA 3'-end processing"/>
    <property type="evidence" value="ECO:0007669"/>
    <property type="project" value="TreeGrafter"/>
</dbReference>
<dbReference type="GO" id="GO:0003723">
    <property type="term" value="F:RNA binding"/>
    <property type="evidence" value="ECO:0007669"/>
    <property type="project" value="UniProtKB-KW"/>
</dbReference>
<evidence type="ECO:0000256" key="1">
    <source>
        <dbReference type="ARBA" id="ARBA00004123"/>
    </source>
</evidence>
<evidence type="ECO:0000256" key="5">
    <source>
        <dbReference type="ARBA" id="ARBA00022552"/>
    </source>
</evidence>
<dbReference type="SUPFAM" id="SSF55666">
    <property type="entry name" value="Ribonuclease PH domain 2-like"/>
    <property type="match status" value="1"/>
</dbReference>
<dbReference type="GO" id="GO:0000177">
    <property type="term" value="C:cytoplasmic exosome (RNase complex)"/>
    <property type="evidence" value="ECO:0007669"/>
    <property type="project" value="TreeGrafter"/>
</dbReference>
<gene>
    <name evidence="11" type="primary">MTR3</name>
    <name evidence="11" type="ORF">H4R34_000828</name>
</gene>
<dbReference type="PANTHER" id="PTHR11953">
    <property type="entry name" value="EXOSOME COMPLEX COMPONENT"/>
    <property type="match status" value="1"/>
</dbReference>
<keyword evidence="8" id="KW-0539">Nucleus</keyword>
<evidence type="ECO:0000256" key="6">
    <source>
        <dbReference type="ARBA" id="ARBA00022835"/>
    </source>
</evidence>
<name>A0A9W8B6H0_9FUNG</name>
<keyword evidence="7" id="KW-0694">RNA-binding</keyword>
<evidence type="ECO:0000256" key="4">
    <source>
        <dbReference type="ARBA" id="ARBA00022490"/>
    </source>
</evidence>
<evidence type="ECO:0000256" key="7">
    <source>
        <dbReference type="ARBA" id="ARBA00022884"/>
    </source>
</evidence>
<feature type="region of interest" description="Disordered" evidence="9">
    <location>
        <begin position="1"/>
        <end position="20"/>
    </location>
</feature>
<dbReference type="InterPro" id="IPR001247">
    <property type="entry name" value="ExoRNase_PH_dom1"/>
</dbReference>
<dbReference type="Gene3D" id="3.30.230.70">
    <property type="entry name" value="GHMP Kinase, N-terminal domain"/>
    <property type="match status" value="1"/>
</dbReference>
<dbReference type="InterPro" id="IPR050080">
    <property type="entry name" value="RNase_PH"/>
</dbReference>
<evidence type="ECO:0000256" key="2">
    <source>
        <dbReference type="ARBA" id="ARBA00004496"/>
    </source>
</evidence>
<comment type="caution">
    <text evidence="11">The sequence shown here is derived from an EMBL/GenBank/DDBJ whole genome shotgun (WGS) entry which is preliminary data.</text>
</comment>
<dbReference type="GO" id="GO:0034475">
    <property type="term" value="P:U4 snRNA 3'-end processing"/>
    <property type="evidence" value="ECO:0007669"/>
    <property type="project" value="TreeGrafter"/>
</dbReference>
<dbReference type="SUPFAM" id="SSF54211">
    <property type="entry name" value="Ribosomal protein S5 domain 2-like"/>
    <property type="match status" value="1"/>
</dbReference>
<keyword evidence="6" id="KW-0271">Exosome</keyword>
<dbReference type="InterPro" id="IPR027408">
    <property type="entry name" value="PNPase/RNase_PH_dom_sf"/>
</dbReference>
<dbReference type="GO" id="GO:0071028">
    <property type="term" value="P:nuclear mRNA surveillance"/>
    <property type="evidence" value="ECO:0007669"/>
    <property type="project" value="TreeGrafter"/>
</dbReference>
<sequence>MDRRHVTGPERSVAPLPAGSMNEAVATTQAQTAMFFDTQRNRQDGRTIDAMRPIFLKTGLINQASGSAYFEQNNIRVACGVYGPRQNTQAQFNENARLDCGFKFATFACDKRRQFQRDPEERELSQILIQALTPAVRLGMYPKSTIDIYVTVIQSDGWWSTLAAAITCASVALVDAGIDVIDIVTASAVLVLPDGNVVDATQQEEQALSAQPPKCHGSLVVAQLPTHNEIAHVVQTGKMTPAQLTKAIDTCLGDSAKVHSVVSYYLREAVLATEPSVLA</sequence>
<dbReference type="PANTHER" id="PTHR11953:SF2">
    <property type="entry name" value="EXOSOME COMPLEX COMPONENT MTR3"/>
    <property type="match status" value="1"/>
</dbReference>
<evidence type="ECO:0000313" key="11">
    <source>
        <dbReference type="EMBL" id="KAJ1984174.1"/>
    </source>
</evidence>
<evidence type="ECO:0000259" key="10">
    <source>
        <dbReference type="Pfam" id="PF01138"/>
    </source>
</evidence>
<dbReference type="GO" id="GO:0006364">
    <property type="term" value="P:rRNA processing"/>
    <property type="evidence" value="ECO:0007669"/>
    <property type="project" value="UniProtKB-KW"/>
</dbReference>
<keyword evidence="5" id="KW-0698">rRNA processing</keyword>
<dbReference type="Proteomes" id="UP001151582">
    <property type="component" value="Unassembled WGS sequence"/>
</dbReference>
<dbReference type="InterPro" id="IPR036345">
    <property type="entry name" value="ExoRNase_PH_dom2_sf"/>
</dbReference>
<keyword evidence="4" id="KW-0963">Cytoplasm</keyword>
<comment type="similarity">
    <text evidence="3">Belongs to the RNase PH family.</text>
</comment>
<proteinExistence type="inferred from homology"/>
<dbReference type="EMBL" id="JANBQB010000028">
    <property type="protein sequence ID" value="KAJ1984174.1"/>
    <property type="molecule type" value="Genomic_DNA"/>
</dbReference>
<protein>
    <submittedName>
        <fullName evidence="11">3'-5'-exoribonuclease</fullName>
    </submittedName>
</protein>
<keyword evidence="12" id="KW-1185">Reference proteome</keyword>
<accession>A0A9W8B6H0</accession>
<organism evidence="11 12">
    <name type="scientific">Dimargaris verticillata</name>
    <dbReference type="NCBI Taxonomy" id="2761393"/>
    <lineage>
        <taxon>Eukaryota</taxon>
        <taxon>Fungi</taxon>
        <taxon>Fungi incertae sedis</taxon>
        <taxon>Zoopagomycota</taxon>
        <taxon>Kickxellomycotina</taxon>
        <taxon>Dimargaritomycetes</taxon>
        <taxon>Dimargaritales</taxon>
        <taxon>Dimargaritaceae</taxon>
        <taxon>Dimargaris</taxon>
    </lineage>
</organism>
<dbReference type="CDD" id="cd11371">
    <property type="entry name" value="RNase_PH_MTR3"/>
    <property type="match status" value="1"/>
</dbReference>
<dbReference type="OrthoDB" id="2504340at2759"/>
<dbReference type="Pfam" id="PF01138">
    <property type="entry name" value="RNase_PH"/>
    <property type="match status" value="1"/>
</dbReference>